<evidence type="ECO:0000313" key="5">
    <source>
        <dbReference type="Ensembl" id="ENSPSTP00000007320.1"/>
    </source>
</evidence>
<keyword evidence="6" id="KW-1185">Reference proteome</keyword>
<keyword evidence="2" id="KW-0808">Transferase</keyword>
<feature type="domain" description="Protein arginine N-methyltransferase" evidence="4">
    <location>
        <begin position="55"/>
        <end position="161"/>
    </location>
</feature>
<dbReference type="GO" id="GO:0005886">
    <property type="term" value="C:plasma membrane"/>
    <property type="evidence" value="ECO:0007669"/>
    <property type="project" value="TreeGrafter"/>
</dbReference>
<dbReference type="AlphaFoldDB" id="A0A8C9EZD1"/>
<name>A0A8C9EZD1_PAVCR</name>
<organism evidence="5 6">
    <name type="scientific">Pavo cristatus</name>
    <name type="common">Indian peafowl</name>
    <name type="synonym">Blue peafowl</name>
    <dbReference type="NCBI Taxonomy" id="9049"/>
    <lineage>
        <taxon>Eukaryota</taxon>
        <taxon>Metazoa</taxon>
        <taxon>Chordata</taxon>
        <taxon>Craniata</taxon>
        <taxon>Vertebrata</taxon>
        <taxon>Euteleostomi</taxon>
        <taxon>Archelosauria</taxon>
        <taxon>Archosauria</taxon>
        <taxon>Dinosauria</taxon>
        <taxon>Saurischia</taxon>
        <taxon>Theropoda</taxon>
        <taxon>Coelurosauria</taxon>
        <taxon>Aves</taxon>
        <taxon>Neognathae</taxon>
        <taxon>Galloanserae</taxon>
        <taxon>Galliformes</taxon>
        <taxon>Phasianidae</taxon>
        <taxon>Phasianinae</taxon>
        <taxon>Pavo</taxon>
    </lineage>
</organism>
<dbReference type="Gene3D" id="2.70.160.11">
    <property type="entry name" value="Hnrnp arginine n-methyltransferase1"/>
    <property type="match status" value="1"/>
</dbReference>
<dbReference type="Pfam" id="PF22528">
    <property type="entry name" value="PRMT_C"/>
    <property type="match status" value="1"/>
</dbReference>
<dbReference type="FunFam" id="2.70.160.11:FF:000001">
    <property type="entry name" value="Blast:Protein arginine N-methyltransferase 1"/>
    <property type="match status" value="1"/>
</dbReference>
<dbReference type="InterPro" id="IPR055135">
    <property type="entry name" value="PRMT_dom"/>
</dbReference>
<protein>
    <submittedName>
        <fullName evidence="5">Protein arginine methyltransferase 8</fullName>
    </submittedName>
</protein>
<dbReference type="InterPro" id="IPR025799">
    <property type="entry name" value="Arg_MeTrfase"/>
</dbReference>
<reference evidence="5" key="1">
    <citation type="submission" date="2025-08" db="UniProtKB">
        <authorList>
            <consortium name="Ensembl"/>
        </authorList>
    </citation>
    <scope>IDENTIFICATION</scope>
</reference>
<sequence length="174" mass="20059">CKALEMLKDEVRTLTYRNSMYHNKHVFKDKIVLDVGSGTGILSMFAAKAGAKKVYGEVDIYTVKIEELAFTSAFCLQIQRNDYVHALVTYFNIEFTKCHKKMGFSTAPDAPYTHWKQTVFYLEDYLTVRRGEEIYGTISMKPNAKNVRDLDFTIDLDFKGQLCEASVSNDYKMR</sequence>
<keyword evidence="1" id="KW-0489">Methyltransferase</keyword>
<dbReference type="PANTHER" id="PTHR11006">
    <property type="entry name" value="PROTEIN ARGININE N-METHYLTRANSFERASE"/>
    <property type="match status" value="1"/>
</dbReference>
<dbReference type="CDD" id="cd02440">
    <property type="entry name" value="AdoMet_MTases"/>
    <property type="match status" value="1"/>
</dbReference>
<evidence type="ECO:0000256" key="2">
    <source>
        <dbReference type="ARBA" id="ARBA00022679"/>
    </source>
</evidence>
<dbReference type="InterPro" id="IPR029063">
    <property type="entry name" value="SAM-dependent_MTases_sf"/>
</dbReference>
<evidence type="ECO:0000259" key="4">
    <source>
        <dbReference type="Pfam" id="PF22528"/>
    </source>
</evidence>
<evidence type="ECO:0000313" key="6">
    <source>
        <dbReference type="Proteomes" id="UP000694428"/>
    </source>
</evidence>
<dbReference type="PANTHER" id="PTHR11006:SF47">
    <property type="entry name" value="PROTEIN ARGININE N-METHYLTRANSFERASE 8"/>
    <property type="match status" value="1"/>
</dbReference>
<accession>A0A8C9EZD1</accession>
<dbReference type="GO" id="GO:0042054">
    <property type="term" value="F:histone methyltransferase activity"/>
    <property type="evidence" value="ECO:0007669"/>
    <property type="project" value="TreeGrafter"/>
</dbReference>
<evidence type="ECO:0000256" key="1">
    <source>
        <dbReference type="ARBA" id="ARBA00022603"/>
    </source>
</evidence>
<dbReference type="Ensembl" id="ENSPSTT00000007679.1">
    <property type="protein sequence ID" value="ENSPSTP00000007320.1"/>
    <property type="gene ID" value="ENSPSTG00000005192.1"/>
</dbReference>
<dbReference type="Proteomes" id="UP000694428">
    <property type="component" value="Unplaced"/>
</dbReference>
<keyword evidence="3" id="KW-0949">S-adenosyl-L-methionine</keyword>
<dbReference type="GO" id="GO:0032259">
    <property type="term" value="P:methylation"/>
    <property type="evidence" value="ECO:0007669"/>
    <property type="project" value="UniProtKB-KW"/>
</dbReference>
<dbReference type="Gene3D" id="3.40.50.150">
    <property type="entry name" value="Vaccinia Virus protein VP39"/>
    <property type="match status" value="1"/>
</dbReference>
<evidence type="ECO:0000256" key="3">
    <source>
        <dbReference type="ARBA" id="ARBA00022691"/>
    </source>
</evidence>
<reference evidence="5" key="2">
    <citation type="submission" date="2025-09" db="UniProtKB">
        <authorList>
            <consortium name="Ensembl"/>
        </authorList>
    </citation>
    <scope>IDENTIFICATION</scope>
</reference>
<dbReference type="SUPFAM" id="SSF53335">
    <property type="entry name" value="S-adenosyl-L-methionine-dependent methyltransferases"/>
    <property type="match status" value="2"/>
</dbReference>
<dbReference type="GO" id="GO:0035242">
    <property type="term" value="F:protein-arginine omega-N asymmetric methyltransferase activity"/>
    <property type="evidence" value="ECO:0007669"/>
    <property type="project" value="TreeGrafter"/>
</dbReference>
<proteinExistence type="predicted"/>
<dbReference type="GO" id="GO:0035241">
    <property type="term" value="F:protein-arginine omega-N monomethyltransferase activity"/>
    <property type="evidence" value="ECO:0007669"/>
    <property type="project" value="TreeGrafter"/>
</dbReference>